<dbReference type="EMBL" id="CAJOBC010083709">
    <property type="protein sequence ID" value="CAF4305672.1"/>
    <property type="molecule type" value="Genomic_DNA"/>
</dbReference>
<evidence type="ECO:0008006" key="7">
    <source>
        <dbReference type="Google" id="ProtNLM"/>
    </source>
</evidence>
<evidence type="ECO:0000313" key="4">
    <source>
        <dbReference type="EMBL" id="CAF3816267.1"/>
    </source>
</evidence>
<dbReference type="EMBL" id="CAJNOQ010018280">
    <property type="protein sequence ID" value="CAF1424200.1"/>
    <property type="molecule type" value="Genomic_DNA"/>
</dbReference>
<dbReference type="Proteomes" id="UP000681722">
    <property type="component" value="Unassembled WGS sequence"/>
</dbReference>
<sequence length="382" mass="44385">MILRDDIRRHRYLLLFHFIDSFTFLLRFVIICTDLSAASNRNSFSSLSYSIPILVLELIGSLTIFSANILYILLRYIGTILYESDDDDICIRRKYLWSLSTLTCFKSINFYYNHPQAILLTRFGILIGCFLLRFIAFVLSCECARRYSPRGIAYAVIGCVSLIPSFVTIVIEYLHYRRLWSYRPNADYNVQTHPSHIRYIPYPITNDQRTTRWRVQKCPVENCTSDNLNHILIFHSSDRQYRPQGTGDNQIVIGFHQTRKEVAYKISSEGFRTGPIGMMGPGVYFATSLDHTEFKARQFGAYICAKVNLGRVFRTTQRGVVPPGSTYDTIYFVHPEGSDEFCVLRTEQILVWIIIVYQDSRLRFEDQSIHDRFDGSVYEGCL</sequence>
<keyword evidence="6" id="KW-1185">Reference proteome</keyword>
<reference evidence="3" key="1">
    <citation type="submission" date="2021-02" db="EMBL/GenBank/DDBJ databases">
        <authorList>
            <person name="Nowell W R."/>
        </authorList>
    </citation>
    <scope>NUCLEOTIDE SEQUENCE</scope>
</reference>
<name>A0A815MKG4_9BILA</name>
<dbReference type="AlphaFoldDB" id="A0A815MKG4"/>
<feature type="transmembrane region" description="Helical" evidence="1">
    <location>
        <begin position="12"/>
        <end position="31"/>
    </location>
</feature>
<dbReference type="OrthoDB" id="9988582at2759"/>
<protein>
    <recommendedName>
        <fullName evidence="7">PARP catalytic domain-containing protein</fullName>
    </recommendedName>
</protein>
<keyword evidence="1" id="KW-0472">Membrane</keyword>
<dbReference type="Proteomes" id="UP000663829">
    <property type="component" value="Unassembled WGS sequence"/>
</dbReference>
<organism evidence="3 6">
    <name type="scientific">Didymodactylos carnosus</name>
    <dbReference type="NCBI Taxonomy" id="1234261"/>
    <lineage>
        <taxon>Eukaryota</taxon>
        <taxon>Metazoa</taxon>
        <taxon>Spiralia</taxon>
        <taxon>Gnathifera</taxon>
        <taxon>Rotifera</taxon>
        <taxon>Eurotatoria</taxon>
        <taxon>Bdelloidea</taxon>
        <taxon>Philodinida</taxon>
        <taxon>Philodinidae</taxon>
        <taxon>Didymodactylos</taxon>
    </lineage>
</organism>
<dbReference type="SUPFAM" id="SSF56399">
    <property type="entry name" value="ADP-ribosylation"/>
    <property type="match status" value="1"/>
</dbReference>
<dbReference type="EMBL" id="CAJNOK010007926">
    <property type="protein sequence ID" value="CAF1048763.1"/>
    <property type="molecule type" value="Genomic_DNA"/>
</dbReference>
<evidence type="ECO:0000313" key="5">
    <source>
        <dbReference type="EMBL" id="CAF4305672.1"/>
    </source>
</evidence>
<evidence type="ECO:0000313" key="6">
    <source>
        <dbReference type="Proteomes" id="UP000663829"/>
    </source>
</evidence>
<keyword evidence="1" id="KW-0812">Transmembrane</keyword>
<dbReference type="EMBL" id="CAJOBA010007937">
    <property type="protein sequence ID" value="CAF3816267.1"/>
    <property type="molecule type" value="Genomic_DNA"/>
</dbReference>
<evidence type="ECO:0000256" key="1">
    <source>
        <dbReference type="SAM" id="Phobius"/>
    </source>
</evidence>
<feature type="transmembrane region" description="Helical" evidence="1">
    <location>
        <begin position="151"/>
        <end position="176"/>
    </location>
</feature>
<feature type="transmembrane region" description="Helical" evidence="1">
    <location>
        <begin position="118"/>
        <end position="139"/>
    </location>
</feature>
<feature type="transmembrane region" description="Helical" evidence="1">
    <location>
        <begin position="51"/>
        <end position="74"/>
    </location>
</feature>
<dbReference type="Proteomes" id="UP000677228">
    <property type="component" value="Unassembled WGS sequence"/>
</dbReference>
<proteinExistence type="predicted"/>
<comment type="caution">
    <text evidence="3">The sequence shown here is derived from an EMBL/GenBank/DDBJ whole genome shotgun (WGS) entry which is preliminary data.</text>
</comment>
<accession>A0A815MKG4</accession>
<gene>
    <name evidence="3" type="ORF">GPM918_LOCUS33796</name>
    <name evidence="2" type="ORF">OVA965_LOCUS16857</name>
    <name evidence="5" type="ORF">SRO942_LOCUS34484</name>
    <name evidence="4" type="ORF">TMI583_LOCUS16866</name>
</gene>
<evidence type="ECO:0000313" key="2">
    <source>
        <dbReference type="EMBL" id="CAF1048763.1"/>
    </source>
</evidence>
<keyword evidence="1" id="KW-1133">Transmembrane helix</keyword>
<dbReference type="Proteomes" id="UP000682733">
    <property type="component" value="Unassembled WGS sequence"/>
</dbReference>
<evidence type="ECO:0000313" key="3">
    <source>
        <dbReference type="EMBL" id="CAF1424200.1"/>
    </source>
</evidence>
<dbReference type="Gene3D" id="3.90.228.10">
    <property type="match status" value="1"/>
</dbReference>